<accession>A0AB72Z9X5</accession>
<protein>
    <submittedName>
        <fullName evidence="2">Uncharacterized protein</fullName>
    </submittedName>
</protein>
<feature type="transmembrane region" description="Helical" evidence="1">
    <location>
        <begin position="20"/>
        <end position="39"/>
    </location>
</feature>
<dbReference type="EMBL" id="AGCN01000030">
    <property type="protein sequence ID" value="EHN61643.1"/>
    <property type="molecule type" value="Genomic_DNA"/>
</dbReference>
<keyword evidence="3" id="KW-1185">Reference proteome</keyword>
<comment type="caution">
    <text evidence="2">The sequence shown here is derived from an EMBL/GenBank/DDBJ whole genome shotgun (WGS) entry which is preliminary data.</text>
</comment>
<reference evidence="2 3" key="1">
    <citation type="submission" date="2011-08" db="EMBL/GenBank/DDBJ databases">
        <authorList>
            <person name="Weinstock G."/>
            <person name="Sodergren E."/>
            <person name="Clifton S."/>
            <person name="Fulton L."/>
            <person name="Fulton B."/>
            <person name="Courtney L."/>
            <person name="Fronick C."/>
            <person name="Harrison M."/>
            <person name="Strong C."/>
            <person name="Farmer C."/>
            <person name="Delahaunty K."/>
            <person name="Markovic C."/>
            <person name="Hall O."/>
            <person name="Minx P."/>
            <person name="Tomlinson C."/>
            <person name="Mitreva M."/>
            <person name="Hou S."/>
            <person name="Chen J."/>
            <person name="Wollam A."/>
            <person name="Pepin K.H."/>
            <person name="Johnson M."/>
            <person name="Bhonagiri V."/>
            <person name="Zhang X."/>
            <person name="Suruliraj S."/>
            <person name="Warren W."/>
            <person name="Chinwalla A."/>
            <person name="Mardis E.R."/>
            <person name="Wilson R.K."/>
        </authorList>
    </citation>
    <scope>NUCLEOTIDE SEQUENCE [LARGE SCALE GENOMIC DNA]</scope>
    <source>
        <strain evidence="2 3">ATCC 33091</strain>
    </source>
</reference>
<keyword evidence="1" id="KW-1133">Transmembrane helix</keyword>
<dbReference type="AlphaFoldDB" id="A0AB72Z9X5"/>
<gene>
    <name evidence="2" type="ORF">HMPREF0557_01306</name>
</gene>
<feature type="transmembrane region" description="Helical" evidence="1">
    <location>
        <begin position="51"/>
        <end position="71"/>
    </location>
</feature>
<evidence type="ECO:0000256" key="1">
    <source>
        <dbReference type="SAM" id="Phobius"/>
    </source>
</evidence>
<organism evidence="2 3">
    <name type="scientific">Listeria innocua ATCC 33091</name>
    <dbReference type="NCBI Taxonomy" id="1002366"/>
    <lineage>
        <taxon>Bacteria</taxon>
        <taxon>Bacillati</taxon>
        <taxon>Bacillota</taxon>
        <taxon>Bacilli</taxon>
        <taxon>Bacillales</taxon>
        <taxon>Listeriaceae</taxon>
        <taxon>Listeria</taxon>
    </lineage>
</organism>
<name>A0AB72Z9X5_LISIO</name>
<proteinExistence type="predicted"/>
<dbReference type="Proteomes" id="UP000003597">
    <property type="component" value="Unassembled WGS sequence"/>
</dbReference>
<evidence type="ECO:0000313" key="2">
    <source>
        <dbReference type="EMBL" id="EHN61643.1"/>
    </source>
</evidence>
<evidence type="ECO:0000313" key="3">
    <source>
        <dbReference type="Proteomes" id="UP000003597"/>
    </source>
</evidence>
<feature type="transmembrane region" description="Helical" evidence="1">
    <location>
        <begin position="78"/>
        <end position="98"/>
    </location>
</feature>
<sequence length="103" mass="11711">MLSLEGVGGVMMKRNWQDFVAFLLTILTVTWIILTWGLHISDIVPGGEKGIFYQLIPLFLGVISTISVFFVKEKLVKWILLGFNILLLILIYFVYHIGEIGIL</sequence>
<keyword evidence="1" id="KW-0472">Membrane</keyword>
<keyword evidence="1" id="KW-0812">Transmembrane</keyword>